<organism evidence="2 3">
    <name type="scientific">Dendroctonus ponderosae</name>
    <name type="common">Mountain pine beetle</name>
    <dbReference type="NCBI Taxonomy" id="77166"/>
    <lineage>
        <taxon>Eukaryota</taxon>
        <taxon>Metazoa</taxon>
        <taxon>Ecdysozoa</taxon>
        <taxon>Arthropoda</taxon>
        <taxon>Hexapoda</taxon>
        <taxon>Insecta</taxon>
        <taxon>Pterygota</taxon>
        <taxon>Neoptera</taxon>
        <taxon>Endopterygota</taxon>
        <taxon>Coleoptera</taxon>
        <taxon>Polyphaga</taxon>
        <taxon>Cucujiformia</taxon>
        <taxon>Curculionidae</taxon>
        <taxon>Scolytinae</taxon>
        <taxon>Dendroctonus</taxon>
    </lineage>
</organism>
<proteinExistence type="predicted"/>
<dbReference type="EMBL" id="KB632263">
    <property type="protein sequence ID" value="ERL90939.1"/>
    <property type="molecule type" value="Genomic_DNA"/>
</dbReference>
<sequence length="63" mass="7285">MANLRAFAYFKLLLINVVEVPNRLSRLRACALVWGTEDLRPDSHKYKESGGKPPQGLNWPIFW</sequence>
<evidence type="ECO:0000256" key="1">
    <source>
        <dbReference type="SAM" id="MobiDB-lite"/>
    </source>
</evidence>
<reference evidence="2 3" key="1">
    <citation type="journal article" date="2013" name="Genome Biol.">
        <title>Draft genome of the mountain pine beetle, Dendroctonus ponderosae Hopkins, a major forest pest.</title>
        <authorList>
            <person name="Keeling C.I."/>
            <person name="Yuen M.M."/>
            <person name="Liao N.Y."/>
            <person name="Docking T.R."/>
            <person name="Chan S.K."/>
            <person name="Taylor G.A."/>
            <person name="Palmquist D.L."/>
            <person name="Jackman S.D."/>
            <person name="Nguyen A."/>
            <person name="Li M."/>
            <person name="Henderson H."/>
            <person name="Janes J.K."/>
            <person name="Zhao Y."/>
            <person name="Pandoh P."/>
            <person name="Moore R."/>
            <person name="Sperling F.A."/>
            <person name="Huber D.P."/>
            <person name="Birol I."/>
            <person name="Jones S.J."/>
            <person name="Bohlmann J."/>
        </authorList>
    </citation>
    <scope>NUCLEOTIDE SEQUENCE</scope>
</reference>
<dbReference type="AlphaFoldDB" id="U4UAK0"/>
<name>U4UAK0_DENPD</name>
<feature type="region of interest" description="Disordered" evidence="1">
    <location>
        <begin position="44"/>
        <end position="63"/>
    </location>
</feature>
<evidence type="ECO:0000313" key="2">
    <source>
        <dbReference type="EMBL" id="ERL90939.1"/>
    </source>
</evidence>
<dbReference type="Proteomes" id="UP000030742">
    <property type="component" value="Unassembled WGS sequence"/>
</dbReference>
<gene>
    <name evidence="2" type="ORF">D910_08281</name>
</gene>
<protein>
    <submittedName>
        <fullName evidence="2">Uncharacterized protein</fullName>
    </submittedName>
</protein>
<accession>U4UAK0</accession>
<evidence type="ECO:0000313" key="3">
    <source>
        <dbReference type="Proteomes" id="UP000030742"/>
    </source>
</evidence>